<dbReference type="Gene3D" id="2.130.10.120">
    <property type="entry name" value="Prolyl oligopeptidase, N-terminal domain"/>
    <property type="match status" value="1"/>
</dbReference>
<organism evidence="9 10">
    <name type="scientific">Spizellomyces punctatus (strain DAOM BR117)</name>
    <dbReference type="NCBI Taxonomy" id="645134"/>
    <lineage>
        <taxon>Eukaryota</taxon>
        <taxon>Fungi</taxon>
        <taxon>Fungi incertae sedis</taxon>
        <taxon>Chytridiomycota</taxon>
        <taxon>Chytridiomycota incertae sedis</taxon>
        <taxon>Chytridiomycetes</taxon>
        <taxon>Spizellomycetales</taxon>
        <taxon>Spizellomycetaceae</taxon>
        <taxon>Spizellomyces</taxon>
    </lineage>
</organism>
<feature type="domain" description="Peptidase S9 prolyl oligopeptidase catalytic" evidence="7">
    <location>
        <begin position="509"/>
        <end position="744"/>
    </location>
</feature>
<dbReference type="EMBL" id="KQ257469">
    <property type="protein sequence ID" value="KNC96392.1"/>
    <property type="molecule type" value="Genomic_DNA"/>
</dbReference>
<dbReference type="InterPro" id="IPR023302">
    <property type="entry name" value="Pept_S9A_N"/>
</dbReference>
<dbReference type="InParanoid" id="A0A0L0H590"/>
<evidence type="ECO:0000313" key="9">
    <source>
        <dbReference type="EMBL" id="KNC96392.1"/>
    </source>
</evidence>
<dbReference type="AlphaFoldDB" id="A0A0L0H590"/>
<comment type="function">
    <text evidence="5">Serine peptidase whose precise substrate specificity remains unclear. Does not cleave peptides after a arginine or lysine residue. Regulates trans-Golgi network morphology and sorting by regulating the membrane binding of the AP-1 complex. May play a role in the regulation of synaptic vesicle exocytosis.</text>
</comment>
<sequence length="757" mass="85926">MIDILGWRLQSVGFVKQFPSLGFGGLRNGTRGASWFSRVRRLRNRTVQHECPPVAEQIHSQEIIHGRLRVDEFKWLENIQDKATLAYCGAESRYAEQQLKDLQPLSRRILKELQSYIPRSPPNDPPDIIDGWEYSNRWVSGRIVYVRRPISGGNEEILLDTRFLPQGSTSVKKCLISNDHKVLAYLICGPTEEQGTLYFRDLTRPPSLKNIAAVPKVFNFVWADGHRTVYYTRLDELLRANEVFRHRLYAFETTDELVYHEPEPTCFLDVSITKDKKYVTINSSSSSDSKVLVVSTEGSKSEQPRLVLPRLANTQYYVDHHEDAFYILHNHISDNFSLSLFRDSVLGKVSWDKLQPVVTTSESEKLEELELFRNFALLYMKKGGLPVLECHDFRTDERHTVPLDEPIASVYTGSNLKYDTSIVHFNTSSPLTMQSVYEYDMDKKIMRKKGTRSPAGFDVRQYVVKRITVPSDTADIPVTLIHNKNLERNGQNPVNIRAYGAYGVPFEPYFRLEILPLLRRGFVVALAHVRGGSDLGVRWYKEGRLLQKENSFKDLIAVADFMVREKYSHPNLLTGHGVSAGGLLMATVMNRRPDLFRAMVLRVPFVDPLSAMLDRTSPLTTVERGEWGDPLEDPAVYEYMAGYAPYDGIPFANSGSTDFKTSVLITASLQDQRVALWQPLKYVARMRARNSTVYGSAAGLAGKDVAPSAATPKLLLKIYNDRGHNASGDEVNLEDGALESAFLIREIEPFLENISTR</sequence>
<evidence type="ECO:0000256" key="1">
    <source>
        <dbReference type="ARBA" id="ARBA00005228"/>
    </source>
</evidence>
<dbReference type="PRINTS" id="PR00862">
    <property type="entry name" value="PROLIGOPTASE"/>
</dbReference>
<evidence type="ECO:0000313" key="10">
    <source>
        <dbReference type="Proteomes" id="UP000053201"/>
    </source>
</evidence>
<dbReference type="EC" id="3.4.21.-" evidence="6"/>
<keyword evidence="10" id="KW-1185">Reference proteome</keyword>
<dbReference type="PANTHER" id="PTHR11757:SF19">
    <property type="entry name" value="PROLYL ENDOPEPTIDASE-LIKE"/>
    <property type="match status" value="1"/>
</dbReference>
<protein>
    <recommendedName>
        <fullName evidence="6">Prolyl endopeptidase</fullName>
        <ecNumber evidence="6">3.4.21.-</ecNumber>
    </recommendedName>
</protein>
<dbReference type="Proteomes" id="UP000053201">
    <property type="component" value="Unassembled WGS sequence"/>
</dbReference>
<evidence type="ECO:0000256" key="2">
    <source>
        <dbReference type="ARBA" id="ARBA00022670"/>
    </source>
</evidence>
<accession>A0A0L0H590</accession>
<dbReference type="GO" id="GO:0004252">
    <property type="term" value="F:serine-type endopeptidase activity"/>
    <property type="evidence" value="ECO:0007669"/>
    <property type="project" value="UniProtKB-UniRule"/>
</dbReference>
<evidence type="ECO:0000256" key="3">
    <source>
        <dbReference type="ARBA" id="ARBA00022801"/>
    </source>
</evidence>
<gene>
    <name evidence="9" type="ORF">SPPG_08291</name>
</gene>
<dbReference type="GO" id="GO:0006508">
    <property type="term" value="P:proteolysis"/>
    <property type="evidence" value="ECO:0007669"/>
    <property type="project" value="UniProtKB-KW"/>
</dbReference>
<dbReference type="OrthoDB" id="248387at2759"/>
<dbReference type="OMA" id="NGYWYIT"/>
<comment type="similarity">
    <text evidence="1 6">Belongs to the peptidase S9A family.</text>
</comment>
<dbReference type="RefSeq" id="XP_016604432.1">
    <property type="nucleotide sequence ID" value="XM_016756448.1"/>
</dbReference>
<dbReference type="InterPro" id="IPR051543">
    <property type="entry name" value="Serine_Peptidase_S9A"/>
</dbReference>
<dbReference type="eggNOG" id="KOG2237">
    <property type="taxonomic scope" value="Eukaryota"/>
</dbReference>
<reference evidence="9 10" key="1">
    <citation type="submission" date="2009-08" db="EMBL/GenBank/DDBJ databases">
        <title>The Genome Sequence of Spizellomyces punctatus strain DAOM BR117.</title>
        <authorList>
            <consortium name="The Broad Institute Genome Sequencing Platform"/>
            <person name="Russ C."/>
            <person name="Cuomo C."/>
            <person name="Shea T."/>
            <person name="Young S.K."/>
            <person name="Zeng Q."/>
            <person name="Koehrsen M."/>
            <person name="Haas B."/>
            <person name="Borodovsky M."/>
            <person name="Guigo R."/>
            <person name="Alvarado L."/>
            <person name="Berlin A."/>
            <person name="Bochicchio J."/>
            <person name="Borenstein D."/>
            <person name="Chapman S."/>
            <person name="Chen Z."/>
            <person name="Engels R."/>
            <person name="Freedman E."/>
            <person name="Gellesch M."/>
            <person name="Goldberg J."/>
            <person name="Griggs A."/>
            <person name="Gujja S."/>
            <person name="Heiman D."/>
            <person name="Hepburn T."/>
            <person name="Howarth C."/>
            <person name="Jen D."/>
            <person name="Larson L."/>
            <person name="Lewis B."/>
            <person name="Mehta T."/>
            <person name="Park D."/>
            <person name="Pearson M."/>
            <person name="Roberts A."/>
            <person name="Saif S."/>
            <person name="Shenoy N."/>
            <person name="Sisk P."/>
            <person name="Stolte C."/>
            <person name="Sykes S."/>
            <person name="Thomson T."/>
            <person name="Walk T."/>
            <person name="White J."/>
            <person name="Yandava C."/>
            <person name="Burger G."/>
            <person name="Gray M.W."/>
            <person name="Holland P.W.H."/>
            <person name="King N."/>
            <person name="Lang F.B.F."/>
            <person name="Roger A.J."/>
            <person name="Ruiz-Trillo I."/>
            <person name="Lander E."/>
            <person name="Nusbaum C."/>
        </authorList>
    </citation>
    <scope>NUCLEOTIDE SEQUENCE [LARGE SCALE GENOMIC DNA]</scope>
    <source>
        <strain evidence="9 10">DAOM BR117</strain>
    </source>
</reference>
<keyword evidence="4 6" id="KW-0720">Serine protease</keyword>
<evidence type="ECO:0000256" key="5">
    <source>
        <dbReference type="ARBA" id="ARBA00045448"/>
    </source>
</evidence>
<evidence type="ECO:0000256" key="4">
    <source>
        <dbReference type="ARBA" id="ARBA00022825"/>
    </source>
</evidence>
<dbReference type="Pfam" id="PF02897">
    <property type="entry name" value="Peptidase_S9_N"/>
    <property type="match status" value="1"/>
</dbReference>
<dbReference type="PANTHER" id="PTHR11757">
    <property type="entry name" value="PROTEASE FAMILY S9A OLIGOPEPTIDASE"/>
    <property type="match status" value="1"/>
</dbReference>
<feature type="domain" description="Peptidase S9A N-terminal" evidence="8">
    <location>
        <begin position="52"/>
        <end position="444"/>
    </location>
</feature>
<proteinExistence type="inferred from homology"/>
<keyword evidence="3 6" id="KW-0378">Hydrolase</keyword>
<dbReference type="InterPro" id="IPR002470">
    <property type="entry name" value="Peptidase_S9A"/>
</dbReference>
<evidence type="ECO:0000259" key="7">
    <source>
        <dbReference type="Pfam" id="PF00326"/>
    </source>
</evidence>
<dbReference type="SUPFAM" id="SSF50993">
    <property type="entry name" value="Peptidase/esterase 'gauge' domain"/>
    <property type="match status" value="1"/>
</dbReference>
<evidence type="ECO:0000256" key="6">
    <source>
        <dbReference type="RuleBase" id="RU368024"/>
    </source>
</evidence>
<dbReference type="VEuPathDB" id="FungiDB:SPPG_08291"/>
<dbReference type="Pfam" id="PF00326">
    <property type="entry name" value="Peptidase_S9"/>
    <property type="match status" value="1"/>
</dbReference>
<evidence type="ECO:0000259" key="8">
    <source>
        <dbReference type="Pfam" id="PF02897"/>
    </source>
</evidence>
<dbReference type="InterPro" id="IPR029058">
    <property type="entry name" value="AB_hydrolase_fold"/>
</dbReference>
<dbReference type="SUPFAM" id="SSF53474">
    <property type="entry name" value="alpha/beta-Hydrolases"/>
    <property type="match status" value="1"/>
</dbReference>
<name>A0A0L0H590_SPIPD</name>
<dbReference type="GeneID" id="27691462"/>
<dbReference type="InterPro" id="IPR001375">
    <property type="entry name" value="Peptidase_S9_cat"/>
</dbReference>
<dbReference type="Gene3D" id="3.40.50.1820">
    <property type="entry name" value="alpha/beta hydrolase"/>
    <property type="match status" value="1"/>
</dbReference>
<keyword evidence="2 6" id="KW-0645">Protease</keyword>